<gene>
    <name evidence="3" type="ORF">DMENIID0003_07410</name>
</gene>
<keyword evidence="2" id="KW-0472">Membrane</keyword>
<keyword evidence="2" id="KW-1133">Transmembrane helix</keyword>
<feature type="transmembrane region" description="Helical" evidence="2">
    <location>
        <begin position="189"/>
        <end position="207"/>
    </location>
</feature>
<evidence type="ECO:0000256" key="2">
    <source>
        <dbReference type="SAM" id="Phobius"/>
    </source>
</evidence>
<name>A0AAT9GCV2_9RICK</name>
<accession>A0AAT9GCV2</accession>
<proteinExistence type="predicted"/>
<evidence type="ECO:0000256" key="1">
    <source>
        <dbReference type="SAM" id="MobiDB-lite"/>
    </source>
</evidence>
<feature type="transmembrane region" description="Helical" evidence="2">
    <location>
        <begin position="163"/>
        <end position="183"/>
    </location>
</feature>
<organism evidence="3">
    <name type="scientific">Wolbachia endosymbiont of Sergentomyia squamirostris</name>
    <dbReference type="NCBI Taxonomy" id="3113640"/>
    <lineage>
        <taxon>Bacteria</taxon>
        <taxon>Pseudomonadati</taxon>
        <taxon>Pseudomonadota</taxon>
        <taxon>Alphaproteobacteria</taxon>
        <taxon>Rickettsiales</taxon>
        <taxon>Anaplasmataceae</taxon>
        <taxon>Wolbachieae</taxon>
        <taxon>Wolbachia</taxon>
    </lineage>
</organism>
<reference evidence="3" key="1">
    <citation type="submission" date="2024-01" db="EMBL/GenBank/DDBJ databases">
        <title>Sequencing the genomes of a sandfly, Sergentomyia squamirostris, and its two endosymbionts.</title>
        <authorList>
            <person name="Itokawa K."/>
            <person name="Sanjoba C."/>
        </authorList>
    </citation>
    <scope>NUCLEOTIDE SEQUENCE</scope>
    <source>
        <strain evidence="3">WSSQ</strain>
    </source>
</reference>
<feature type="compositionally biased region" description="Polar residues" evidence="1">
    <location>
        <begin position="141"/>
        <end position="158"/>
    </location>
</feature>
<evidence type="ECO:0000313" key="3">
    <source>
        <dbReference type="EMBL" id="BFD47667.1"/>
    </source>
</evidence>
<feature type="region of interest" description="Disordered" evidence="1">
    <location>
        <begin position="132"/>
        <end position="158"/>
    </location>
</feature>
<protein>
    <submittedName>
        <fullName evidence="3">Uncharacterized protein</fullName>
    </submittedName>
</protein>
<dbReference type="AlphaFoldDB" id="A0AAT9GCV2"/>
<keyword evidence="2" id="KW-0812">Transmembrane</keyword>
<sequence>MFYKSCSCYCCIGDVDNPVNSIKDYLNEKFPANTNNIPEDFEKFLQGLERTKAQLVEKEQELTNKTSKISLLERDLGQVRQEKSAQKTKINDLNSEVTRLNRIVYGRASDTVEISQLKRDLKQVREERDRLSSENRLLRTKSLSNKNEKPSQAISSDREQSNYASASFVLSGAFAVGACLTIPNLEICIPLAVTAFAFFTIGCYFSYKANTTLSNVKSTQLGDLERS</sequence>
<dbReference type="EMBL" id="AP029172">
    <property type="protein sequence ID" value="BFD47667.1"/>
    <property type="molecule type" value="Genomic_DNA"/>
</dbReference>